<dbReference type="AlphaFoldDB" id="A0ABD3MA12"/>
<comment type="caution">
    <text evidence="5">The sequence shown here is derived from an EMBL/GenBank/DDBJ whole genome shotgun (WGS) entry which is preliminary data.</text>
</comment>
<proteinExistence type="predicted"/>
<dbReference type="InterPro" id="IPR018247">
    <property type="entry name" value="EF_Hand_1_Ca_BS"/>
</dbReference>
<feature type="compositionally biased region" description="Basic and acidic residues" evidence="3">
    <location>
        <begin position="181"/>
        <end position="192"/>
    </location>
</feature>
<keyword evidence="6" id="KW-1185">Reference proteome</keyword>
<dbReference type="Gene3D" id="1.10.238.220">
    <property type="match status" value="1"/>
</dbReference>
<feature type="compositionally biased region" description="Low complexity" evidence="3">
    <location>
        <begin position="512"/>
        <end position="527"/>
    </location>
</feature>
<dbReference type="GO" id="GO:0046872">
    <property type="term" value="F:metal ion binding"/>
    <property type="evidence" value="ECO:0007669"/>
    <property type="project" value="UniProtKB-KW"/>
</dbReference>
<dbReference type="Gene3D" id="1.10.238.10">
    <property type="entry name" value="EF-hand"/>
    <property type="match status" value="1"/>
</dbReference>
<dbReference type="PANTHER" id="PTHR14095:SF0">
    <property type="entry name" value="MIP22305P"/>
    <property type="match status" value="1"/>
</dbReference>
<feature type="region of interest" description="Disordered" evidence="3">
    <location>
        <begin position="507"/>
        <end position="534"/>
    </location>
</feature>
<feature type="region of interest" description="Disordered" evidence="3">
    <location>
        <begin position="714"/>
        <end position="736"/>
    </location>
</feature>
<evidence type="ECO:0000256" key="2">
    <source>
        <dbReference type="ARBA" id="ARBA00022837"/>
    </source>
</evidence>
<dbReference type="PROSITE" id="PS00018">
    <property type="entry name" value="EF_HAND_1"/>
    <property type="match status" value="1"/>
</dbReference>
<accession>A0ABD3MA12</accession>
<evidence type="ECO:0000256" key="1">
    <source>
        <dbReference type="ARBA" id="ARBA00022723"/>
    </source>
</evidence>
<dbReference type="Pfam" id="PF17958">
    <property type="entry name" value="EF-hand_13"/>
    <property type="match status" value="1"/>
</dbReference>
<gene>
    <name evidence="5" type="ORF">ACHAWU_008237</name>
</gene>
<evidence type="ECO:0000313" key="6">
    <source>
        <dbReference type="Proteomes" id="UP001530293"/>
    </source>
</evidence>
<reference evidence="5 6" key="1">
    <citation type="submission" date="2024-10" db="EMBL/GenBank/DDBJ databases">
        <title>Updated reference genomes for cyclostephanoid diatoms.</title>
        <authorList>
            <person name="Roberts W.R."/>
            <person name="Alverson A.J."/>
        </authorList>
    </citation>
    <scope>NUCLEOTIDE SEQUENCE [LARGE SCALE GENOMIC DNA]</scope>
    <source>
        <strain evidence="5 6">AJA232-27</strain>
    </source>
</reference>
<organism evidence="5 6">
    <name type="scientific">Discostella pseudostelligera</name>
    <dbReference type="NCBI Taxonomy" id="259834"/>
    <lineage>
        <taxon>Eukaryota</taxon>
        <taxon>Sar</taxon>
        <taxon>Stramenopiles</taxon>
        <taxon>Ochrophyta</taxon>
        <taxon>Bacillariophyta</taxon>
        <taxon>Coscinodiscophyceae</taxon>
        <taxon>Thalassiosirophycidae</taxon>
        <taxon>Stephanodiscales</taxon>
        <taxon>Stephanodiscaceae</taxon>
        <taxon>Discostella</taxon>
    </lineage>
</organism>
<feature type="region of interest" description="Disordered" evidence="3">
    <location>
        <begin position="160"/>
        <end position="193"/>
    </location>
</feature>
<feature type="compositionally biased region" description="Polar residues" evidence="3">
    <location>
        <begin position="83"/>
        <end position="92"/>
    </location>
</feature>
<dbReference type="Proteomes" id="UP001530293">
    <property type="component" value="Unassembled WGS sequence"/>
</dbReference>
<evidence type="ECO:0000259" key="4">
    <source>
        <dbReference type="Pfam" id="PF17958"/>
    </source>
</evidence>
<name>A0ABD3MA12_9STRA</name>
<protein>
    <recommendedName>
        <fullName evidence="4">PP2A regulatory subunit B'' EF-hand domain-containing protein</fullName>
    </recommendedName>
</protein>
<evidence type="ECO:0000313" key="5">
    <source>
        <dbReference type="EMBL" id="KAL3759743.1"/>
    </source>
</evidence>
<dbReference type="CDD" id="cd21504">
    <property type="entry name" value="PPP2R3A_B-like"/>
    <property type="match status" value="1"/>
</dbReference>
<keyword evidence="2" id="KW-0106">Calcium</keyword>
<keyword evidence="1" id="KW-0479">Metal-binding</keyword>
<feature type="region of interest" description="Disordered" evidence="3">
    <location>
        <begin position="32"/>
        <end position="95"/>
    </location>
</feature>
<feature type="domain" description="PP2A regulatory subunit B'' EF-hand" evidence="4">
    <location>
        <begin position="354"/>
        <end position="443"/>
    </location>
</feature>
<dbReference type="InterPro" id="IPR011992">
    <property type="entry name" value="EF-hand-dom_pair"/>
</dbReference>
<dbReference type="EMBL" id="JALLBG020000197">
    <property type="protein sequence ID" value="KAL3759743.1"/>
    <property type="molecule type" value="Genomic_DNA"/>
</dbReference>
<evidence type="ECO:0000256" key="3">
    <source>
        <dbReference type="SAM" id="MobiDB-lite"/>
    </source>
</evidence>
<sequence length="736" mass="83368">MVASAAIKMDELLTSWLGSDAIYENIMRVIEQQKESSSSSSSARPSGSSNSNSNTGDRLTRSDDPAAATNTNTMNDGRPPLSPIQSSSASNKQKARLEIPPFFRKVEERSVVDTNTTITNDVNAQIMNHPLPPPPPPPKRRMHSAFTDDQTWDGIYMTNREGGGGGDAATSTAAAGGGVSHSHDVVEQRDSSSDSSAVAAAAAAGAGAASPFQKPCIALQAKELFQELGITPLQHRRMRMEQQQHANEDALSSTLNAYLTSPTEIYHTNDTDCIYVPLESFERITKELCNLPTFFHKPLYARILLLWEKYLQSTTANSTTSASSSSLSLPSSSPSVVTYGIFHYYWLTEMAPYDMNERFFRLLKQPSNDYISRDDFFPYIRELLNDHPGLEFLSNHAEFQDKYAITVVCRIFYEVNLCHSGRITSRQIRKSNLVSVFQQVDEEQDINKVTKYFSYEHFYVLYCRFWELDHDRDYKITREDLLKYGEHSLSHMIVDRIFSAAPRPFEGGGDGSNSSSSSSSATNTTTSLDANGNVVVMRRPNTTTPPVVRDYLTYEDFIFFMLSEEDKANEFSVRYWFTCVDVDGDDKLNNMEMRSFYAVQLHRMQCMGHEVVPFEDMLCQMMDMIKPANTEYLVVEDFLQPHCSQVSGALFDALFNVNKYVMFEQRDPFLERQKQEDEFATDWDRFACIDYNRLAMEEEQREEEAMEVDWVTMDEEEENGEDYNSLGLSGSSEAPF</sequence>
<dbReference type="PANTHER" id="PTHR14095">
    <property type="entry name" value="PHOSPHATASE 2A REGULATORY SUBUNIT-RELATED"/>
    <property type="match status" value="1"/>
</dbReference>
<feature type="compositionally biased region" description="Polar residues" evidence="3">
    <location>
        <begin position="726"/>
        <end position="736"/>
    </location>
</feature>
<dbReference type="SUPFAM" id="SSF47473">
    <property type="entry name" value="EF-hand"/>
    <property type="match status" value="2"/>
</dbReference>
<dbReference type="FunFam" id="1.10.238.220:FF:000003">
    <property type="entry name" value="Phosphoprotein phosphatase 2A regulatory subunit"/>
    <property type="match status" value="1"/>
</dbReference>
<dbReference type="InterPro" id="IPR041534">
    <property type="entry name" value="EF-hand_13"/>
</dbReference>
<feature type="compositionally biased region" description="Low complexity" evidence="3">
    <location>
        <begin position="36"/>
        <end position="54"/>
    </location>
</feature>